<keyword evidence="2" id="KW-1185">Reference proteome</keyword>
<dbReference type="AlphaFoldDB" id="K6E715"/>
<reference evidence="1 2" key="1">
    <citation type="journal article" date="2012" name="Front. Microbiol.">
        <title>Redundancy and modularity in membrane-associated dissimilatory nitrate reduction in Bacillus.</title>
        <authorList>
            <person name="Heylen K."/>
            <person name="Keltjens J."/>
        </authorList>
    </citation>
    <scope>NUCLEOTIDE SEQUENCE [LARGE SCALE GENOMIC DNA]</scope>
    <source>
        <strain evidence="2">LMG 21833T</strain>
    </source>
</reference>
<dbReference type="Proteomes" id="UP000006316">
    <property type="component" value="Unassembled WGS sequence"/>
</dbReference>
<proteinExistence type="predicted"/>
<protein>
    <submittedName>
        <fullName evidence="1">Uncharacterized protein</fullName>
    </submittedName>
</protein>
<comment type="caution">
    <text evidence="1">The sequence shown here is derived from an EMBL/GenBank/DDBJ whole genome shotgun (WGS) entry which is preliminary data.</text>
</comment>
<dbReference type="EMBL" id="AJLS01000060">
    <property type="protein sequence ID" value="EKN69066.1"/>
    <property type="molecule type" value="Genomic_DNA"/>
</dbReference>
<organism evidence="1 2">
    <name type="scientific">Neobacillus bataviensis LMG 21833</name>
    <dbReference type="NCBI Taxonomy" id="1117379"/>
    <lineage>
        <taxon>Bacteria</taxon>
        <taxon>Bacillati</taxon>
        <taxon>Bacillota</taxon>
        <taxon>Bacilli</taxon>
        <taxon>Bacillales</taxon>
        <taxon>Bacillaceae</taxon>
        <taxon>Neobacillus</taxon>
    </lineage>
</organism>
<sequence>MDKTSRIWMKMSNRKILMDKTSRIWMKMSDRKVLMDKTSRIWMKMSNRTLLHSSFLDLDSKEKQISKYFNKLLQEN</sequence>
<accession>K6E715</accession>
<dbReference type="STRING" id="1117379.BABA_11571"/>
<evidence type="ECO:0000313" key="2">
    <source>
        <dbReference type="Proteomes" id="UP000006316"/>
    </source>
</evidence>
<evidence type="ECO:0000313" key="1">
    <source>
        <dbReference type="EMBL" id="EKN69066.1"/>
    </source>
</evidence>
<gene>
    <name evidence="1" type="ORF">BABA_11571</name>
</gene>
<name>K6E715_9BACI</name>